<comment type="caution">
    <text evidence="2">The sequence shown here is derived from an EMBL/GenBank/DDBJ whole genome shotgun (WGS) entry which is preliminary data.</text>
</comment>
<gene>
    <name evidence="2" type="ORF">GOQ27_05730</name>
</gene>
<organism evidence="2 3">
    <name type="scientific">Anaeromonas frigoriresistens</name>
    <dbReference type="NCBI Taxonomy" id="2683708"/>
    <lineage>
        <taxon>Bacteria</taxon>
        <taxon>Bacillati</taxon>
        <taxon>Bacillota</taxon>
        <taxon>Tissierellia</taxon>
        <taxon>Tissierellales</taxon>
        <taxon>Thermohalobacteraceae</taxon>
        <taxon>Anaeromonas</taxon>
    </lineage>
</organism>
<reference evidence="2" key="1">
    <citation type="submission" date="2019-12" db="EMBL/GenBank/DDBJ databases">
        <title>Clostridiaceae gen. nov. sp. nov., isolated from sediment in Xinjiang, China.</title>
        <authorList>
            <person name="Zhang R."/>
        </authorList>
    </citation>
    <scope>NUCLEOTIDE SEQUENCE</scope>
    <source>
        <strain evidence="2">D2Q-11</strain>
    </source>
</reference>
<dbReference type="Gene3D" id="6.10.140.2180">
    <property type="match status" value="1"/>
</dbReference>
<evidence type="ECO:0000313" key="2">
    <source>
        <dbReference type="EMBL" id="MBS4537951.1"/>
    </source>
</evidence>
<dbReference type="Pfam" id="PF12840">
    <property type="entry name" value="HTH_20"/>
    <property type="match status" value="1"/>
</dbReference>
<protein>
    <submittedName>
        <fullName evidence="2">Helix-turn-helix domain-containing protein</fullName>
    </submittedName>
</protein>
<dbReference type="InterPro" id="IPR011991">
    <property type="entry name" value="ArsR-like_HTH"/>
</dbReference>
<dbReference type="SUPFAM" id="SSF46785">
    <property type="entry name" value="Winged helix' DNA-binding domain"/>
    <property type="match status" value="1"/>
</dbReference>
<sequence>MLKDINEIMLNPVRMRIVQELATRKNMTTIELCDTISDVSRTTMYRHINILLDNNILTVVSEKKIRGSLERTLALNIEELSKNNTIENASQNAFGFLMNRYIRFHNYFSGENSNPGKDKIFFNNSVLMMDDNEFDQFLLELKELIIKYNFKATEGRKARDISIISSPVDEDKKGKNS</sequence>
<dbReference type="Proteomes" id="UP000724672">
    <property type="component" value="Unassembled WGS sequence"/>
</dbReference>
<feature type="domain" description="HTH arsR-type" evidence="1">
    <location>
        <begin position="4"/>
        <end position="78"/>
    </location>
</feature>
<dbReference type="CDD" id="cd00090">
    <property type="entry name" value="HTH_ARSR"/>
    <property type="match status" value="1"/>
</dbReference>
<dbReference type="EMBL" id="WSFT01000024">
    <property type="protein sequence ID" value="MBS4537951.1"/>
    <property type="molecule type" value="Genomic_DNA"/>
</dbReference>
<dbReference type="GO" id="GO:0003700">
    <property type="term" value="F:DNA-binding transcription factor activity"/>
    <property type="evidence" value="ECO:0007669"/>
    <property type="project" value="InterPro"/>
</dbReference>
<dbReference type="InterPro" id="IPR001845">
    <property type="entry name" value="HTH_ArsR_DNA-bd_dom"/>
</dbReference>
<accession>A0A942Z5Z3</accession>
<dbReference type="InterPro" id="IPR036390">
    <property type="entry name" value="WH_DNA-bd_sf"/>
</dbReference>
<name>A0A942Z5Z3_9FIRM</name>
<evidence type="ECO:0000313" key="3">
    <source>
        <dbReference type="Proteomes" id="UP000724672"/>
    </source>
</evidence>
<dbReference type="InterPro" id="IPR036388">
    <property type="entry name" value="WH-like_DNA-bd_sf"/>
</dbReference>
<evidence type="ECO:0000259" key="1">
    <source>
        <dbReference type="SMART" id="SM00418"/>
    </source>
</evidence>
<dbReference type="RefSeq" id="WP_203365880.1">
    <property type="nucleotide sequence ID" value="NZ_WSFT01000024.1"/>
</dbReference>
<dbReference type="Gene3D" id="1.10.10.10">
    <property type="entry name" value="Winged helix-like DNA-binding domain superfamily/Winged helix DNA-binding domain"/>
    <property type="match status" value="1"/>
</dbReference>
<dbReference type="AlphaFoldDB" id="A0A942Z5Z3"/>
<dbReference type="SMART" id="SM00418">
    <property type="entry name" value="HTH_ARSR"/>
    <property type="match status" value="1"/>
</dbReference>
<proteinExistence type="predicted"/>
<keyword evidence="3" id="KW-1185">Reference proteome</keyword>